<keyword evidence="13" id="KW-1185">Reference proteome</keyword>
<evidence type="ECO:0000256" key="2">
    <source>
        <dbReference type="ARBA" id="ARBA00022614"/>
    </source>
</evidence>
<dbReference type="CDD" id="cd17039">
    <property type="entry name" value="Ubl_ubiquitin_like"/>
    <property type="match status" value="1"/>
</dbReference>
<evidence type="ECO:0000256" key="4">
    <source>
        <dbReference type="ARBA" id="ARBA00022729"/>
    </source>
</evidence>
<organism evidence="12 13">
    <name type="scientific">Marchantia polymorpha subsp. ruderalis</name>
    <dbReference type="NCBI Taxonomy" id="1480154"/>
    <lineage>
        <taxon>Eukaryota</taxon>
        <taxon>Viridiplantae</taxon>
        <taxon>Streptophyta</taxon>
        <taxon>Embryophyta</taxon>
        <taxon>Marchantiophyta</taxon>
        <taxon>Marchantiopsida</taxon>
        <taxon>Marchantiidae</taxon>
        <taxon>Marchantiales</taxon>
        <taxon>Marchantiaceae</taxon>
        <taxon>Marchantia</taxon>
    </lineage>
</organism>
<name>A0A176VS16_MARPO</name>
<dbReference type="EMBL" id="AP019866">
    <property type="protein sequence ID" value="BBM97653.1"/>
    <property type="molecule type" value="Genomic_DNA"/>
</dbReference>
<evidence type="ECO:0000313" key="14">
    <source>
        <dbReference type="Proteomes" id="UP001162541"/>
    </source>
</evidence>
<dbReference type="SMART" id="SM00213">
    <property type="entry name" value="UBQ"/>
    <property type="match status" value="1"/>
</dbReference>
<dbReference type="Gene3D" id="3.10.20.90">
    <property type="entry name" value="Phosphatidylinositol 3-kinase Catalytic Subunit, Chain A, domain 1"/>
    <property type="match status" value="1"/>
</dbReference>
<dbReference type="AlphaFoldDB" id="A0A176VS16"/>
<dbReference type="PANTHER" id="PTHR27000:SF642">
    <property type="entry name" value="INACTIVE LEUCINE-RICH REPEAT RECEPTOR KINASE XIAO-RELATED"/>
    <property type="match status" value="1"/>
</dbReference>
<evidence type="ECO:0000259" key="10">
    <source>
        <dbReference type="PROSITE" id="PS50053"/>
    </source>
</evidence>
<keyword evidence="7" id="KW-0472">Membrane</keyword>
<dbReference type="GO" id="GO:0016020">
    <property type="term" value="C:membrane"/>
    <property type="evidence" value="ECO:0007669"/>
    <property type="project" value="UniProtKB-SubCell"/>
</dbReference>
<dbReference type="InterPro" id="IPR003591">
    <property type="entry name" value="Leu-rich_rpt_typical-subtyp"/>
</dbReference>
<feature type="domain" description="Ubiquitin-like" evidence="10">
    <location>
        <begin position="12"/>
        <end position="83"/>
    </location>
</feature>
<keyword evidence="2" id="KW-0433">Leucine-rich repeat</keyword>
<evidence type="ECO:0000256" key="9">
    <source>
        <dbReference type="ARBA" id="ARBA00023180"/>
    </source>
</evidence>
<comment type="subcellular location">
    <subcellularLocation>
        <location evidence="1">Membrane</location>
        <topology evidence="1">Single-pass membrane protein</topology>
    </subcellularLocation>
</comment>
<gene>
    <name evidence="12" type="ORF">AXG93_285s1340</name>
    <name evidence="11" type="ORF">Mp_1g07320</name>
</gene>
<dbReference type="InterPro" id="IPR001611">
    <property type="entry name" value="Leu-rich_rpt"/>
</dbReference>
<evidence type="ECO:0000256" key="7">
    <source>
        <dbReference type="ARBA" id="ARBA00023136"/>
    </source>
</evidence>
<dbReference type="InterPro" id="IPR029071">
    <property type="entry name" value="Ubiquitin-like_domsf"/>
</dbReference>
<keyword evidence="3" id="KW-0812">Transmembrane</keyword>
<protein>
    <recommendedName>
        <fullName evidence="10">Ubiquitin-like domain-containing protein</fullName>
    </recommendedName>
</protein>
<dbReference type="PANTHER" id="PTHR27000">
    <property type="entry name" value="LEUCINE-RICH REPEAT RECEPTOR-LIKE PROTEIN KINASE FAMILY PROTEIN-RELATED"/>
    <property type="match status" value="1"/>
</dbReference>
<keyword evidence="8" id="KW-0675">Receptor</keyword>
<dbReference type="EMBL" id="LVLJ01002837">
    <property type="protein sequence ID" value="OAE23477.1"/>
    <property type="molecule type" value="Genomic_DNA"/>
</dbReference>
<evidence type="ECO:0000256" key="6">
    <source>
        <dbReference type="ARBA" id="ARBA00022989"/>
    </source>
</evidence>
<keyword evidence="6" id="KW-1133">Transmembrane helix</keyword>
<evidence type="ECO:0000256" key="1">
    <source>
        <dbReference type="ARBA" id="ARBA00004167"/>
    </source>
</evidence>
<reference evidence="14" key="3">
    <citation type="journal article" date="2020" name="Curr. Biol.">
        <title>Chromatin organization in early land plants reveals an ancestral association between H3K27me3, transposons, and constitutive heterochromatin.</title>
        <authorList>
            <person name="Montgomery S.A."/>
            <person name="Tanizawa Y."/>
            <person name="Galik B."/>
            <person name="Wang N."/>
            <person name="Ito T."/>
            <person name="Mochizuki T."/>
            <person name="Akimcheva S."/>
            <person name="Bowman J.L."/>
            <person name="Cognat V."/>
            <person name="Marechal-Drouard L."/>
            <person name="Ekker H."/>
            <person name="Hong S.F."/>
            <person name="Kohchi T."/>
            <person name="Lin S.S."/>
            <person name="Liu L.D."/>
            <person name="Nakamura Y."/>
            <person name="Valeeva L.R."/>
            <person name="Shakirov E.V."/>
            <person name="Shippen D.E."/>
            <person name="Wei W.L."/>
            <person name="Yagura M."/>
            <person name="Yamaoka S."/>
            <person name="Yamato K.T."/>
            <person name="Liu C."/>
            <person name="Berger F."/>
        </authorList>
    </citation>
    <scope>NUCLEOTIDE SEQUENCE [LARGE SCALE GENOMIC DNA]</scope>
    <source>
        <strain evidence="14">Tak-1</strain>
    </source>
</reference>
<dbReference type="Pfam" id="PF00240">
    <property type="entry name" value="ubiquitin"/>
    <property type="match status" value="1"/>
</dbReference>
<dbReference type="Pfam" id="PF13855">
    <property type="entry name" value="LRR_8"/>
    <property type="match status" value="1"/>
</dbReference>
<evidence type="ECO:0000313" key="13">
    <source>
        <dbReference type="Proteomes" id="UP000077202"/>
    </source>
</evidence>
<reference evidence="12 13" key="1">
    <citation type="submission" date="2016-03" db="EMBL/GenBank/DDBJ databases">
        <title>Mechanisms controlling the formation of the plant cell surface in tip-growing cells are functionally conserved among land plants.</title>
        <authorList>
            <person name="Honkanen S."/>
            <person name="Jones V.A."/>
            <person name="Morieri G."/>
            <person name="Champion C."/>
            <person name="Hetherington A.J."/>
            <person name="Kelly S."/>
            <person name="Saint-Marcoux D."/>
            <person name="Proust H."/>
            <person name="Prescott H."/>
            <person name="Dolan L."/>
        </authorList>
    </citation>
    <scope>NUCLEOTIDE SEQUENCE [LARGE SCALE GENOMIC DNA]</scope>
    <source>
        <strain evidence="13">cv. Tak-1 and cv. Tak-2</strain>
        <tissue evidence="12">Whole gametophyte</tissue>
    </source>
</reference>
<dbReference type="SMART" id="SM00369">
    <property type="entry name" value="LRR_TYP"/>
    <property type="match status" value="5"/>
</dbReference>
<keyword evidence="4" id="KW-0732">Signal</keyword>
<keyword evidence="5" id="KW-0677">Repeat</keyword>
<evidence type="ECO:0000256" key="5">
    <source>
        <dbReference type="ARBA" id="ARBA00022737"/>
    </source>
</evidence>
<dbReference type="InterPro" id="IPR032675">
    <property type="entry name" value="LRR_dom_sf"/>
</dbReference>
<sequence length="380" mass="41754">MEDGASREKKEISVLVKSGAQTLTVSLPSDAPVKDLMARLQQLTNILPRGQKLIHKGKVLDPEMTLAGAKVTNGAKLMLMASEGVHQGGSPSSTKSAKAVLQSKFKTVLEALHVPKMGKHIEKGRIGNWQATGIVSLRESHIQTVPKEVWALGPAVRILDLSLNSIRALPAEVVTLTNLQRLRLSNNGLTDSSLLWQNLCSLKALTNLALDHNKLTFVPSEIGQLTSLKHFTISHNQIRNVPEEIGNCAQLEKLDVSHNQIKVMPASLGHCANLSEADFSSNFLVEIPSTLSKLQYLKVLLLDNNALTSFPGEILSGCLELTTLSLHGNQVTIEKLREIEGWPEFDKRRKSKYNKQLDFNVIMSSSGFDEGADAQKWSHW</sequence>
<evidence type="ECO:0000256" key="3">
    <source>
        <dbReference type="ARBA" id="ARBA00022692"/>
    </source>
</evidence>
<evidence type="ECO:0000256" key="8">
    <source>
        <dbReference type="ARBA" id="ARBA00023170"/>
    </source>
</evidence>
<dbReference type="InterPro" id="IPR000626">
    <property type="entry name" value="Ubiquitin-like_dom"/>
</dbReference>
<evidence type="ECO:0000313" key="12">
    <source>
        <dbReference type="EMBL" id="OAE23477.1"/>
    </source>
</evidence>
<evidence type="ECO:0000313" key="11">
    <source>
        <dbReference type="EMBL" id="BBM97653.1"/>
    </source>
</evidence>
<dbReference type="Proteomes" id="UP000077202">
    <property type="component" value="Unassembled WGS sequence"/>
</dbReference>
<dbReference type="Gene3D" id="3.80.10.10">
    <property type="entry name" value="Ribonuclease Inhibitor"/>
    <property type="match status" value="2"/>
</dbReference>
<dbReference type="SUPFAM" id="SSF52058">
    <property type="entry name" value="L domain-like"/>
    <property type="match status" value="1"/>
</dbReference>
<dbReference type="PROSITE" id="PS50053">
    <property type="entry name" value="UBIQUITIN_2"/>
    <property type="match status" value="1"/>
</dbReference>
<accession>A0A176VS16</accession>
<proteinExistence type="predicted"/>
<dbReference type="SUPFAM" id="SSF54236">
    <property type="entry name" value="Ubiquitin-like"/>
    <property type="match status" value="1"/>
</dbReference>
<dbReference type="Proteomes" id="UP001162541">
    <property type="component" value="Chromosome 1"/>
</dbReference>
<reference evidence="11" key="2">
    <citation type="journal article" date="2019" name="Curr. Biol.">
        <title>Chromatin organization in early land plants reveals an ancestral association between H3K27me3, transposons, and constitutive heterochromatin.</title>
        <authorList>
            <person name="Montgomery S.A."/>
            <person name="Tanizawa Y."/>
            <person name="Galik B."/>
            <person name="Wang N."/>
            <person name="Ito T."/>
            <person name="Mochizuki T."/>
            <person name="Akimcheva S."/>
            <person name="Bowman J."/>
            <person name="Cognat V."/>
            <person name="Drouard L."/>
            <person name="Ekker H."/>
            <person name="Houng S."/>
            <person name="Kohchi T."/>
            <person name="Lin S."/>
            <person name="Liu L.D."/>
            <person name="Nakamura Y."/>
            <person name="Valeeva L.R."/>
            <person name="Shakirov E.V."/>
            <person name="Shippen D.E."/>
            <person name="Wei W."/>
            <person name="Yagura M."/>
            <person name="Yamaoka S."/>
            <person name="Yamato K.T."/>
            <person name="Liu C."/>
            <person name="Berger F."/>
        </authorList>
    </citation>
    <scope>NUCLEOTIDE SEQUENCE [LARGE SCALE GENOMIC DNA]</scope>
    <source>
        <strain evidence="11">Tak-1</strain>
    </source>
</reference>
<keyword evidence="9" id="KW-0325">Glycoprotein</keyword>